<evidence type="ECO:0000256" key="7">
    <source>
        <dbReference type="RuleBase" id="RU363032"/>
    </source>
</evidence>
<feature type="transmembrane region" description="Helical" evidence="7">
    <location>
        <begin position="281"/>
        <end position="303"/>
    </location>
</feature>
<dbReference type="InterPro" id="IPR035906">
    <property type="entry name" value="MetI-like_sf"/>
</dbReference>
<dbReference type="eggNOG" id="COG1175">
    <property type="taxonomic scope" value="Bacteria"/>
</dbReference>
<evidence type="ECO:0000256" key="4">
    <source>
        <dbReference type="ARBA" id="ARBA00022692"/>
    </source>
</evidence>
<evidence type="ECO:0000313" key="11">
    <source>
        <dbReference type="Proteomes" id="UP000028984"/>
    </source>
</evidence>
<accession>A0A087CTI0</accession>
<dbReference type="RefSeq" id="WP_044089028.1">
    <property type="nucleotide sequence ID" value="NZ_JDUW01000004.1"/>
</dbReference>
<feature type="transmembrane region" description="Helical" evidence="7">
    <location>
        <begin position="94"/>
        <end position="117"/>
    </location>
</feature>
<dbReference type="GO" id="GO:0005886">
    <property type="term" value="C:plasma membrane"/>
    <property type="evidence" value="ECO:0007669"/>
    <property type="project" value="UniProtKB-SubCell"/>
</dbReference>
<feature type="compositionally biased region" description="Polar residues" evidence="8">
    <location>
        <begin position="1"/>
        <end position="15"/>
    </location>
</feature>
<sequence>MATKRNSSEMQTGNAEGQVRRPKKGASFVGGARPSGLWAVPAAVFFFIFGILPLFIVVGLSFFKWNGLGTPQFAGGQYWAQFIHDPKVMKSVGVTLTLTILGIVTQTPLSLLLGAWAAGRQRYRAVYTAIYFIPYLLSGTAIAVAWRAMLDPNFGMPSKMRWLFGDGNIFGNASSAIAVLVFVSLWQFTPFHALLYQGAVRAIPKTLYEAASIDGAGRIRQFFCITIPQVRNTLITSLLFQVVGGLTAFDAILVLTKGGPGTDTQNTAYYMYSTAFKAYNYGYSSVIAVVLIVIATILSLVMVKVSGYDKMRSELEGI</sequence>
<keyword evidence="11" id="KW-1185">Reference proteome</keyword>
<comment type="caution">
    <text evidence="10">The sequence shown here is derived from an EMBL/GenBank/DDBJ whole genome shotgun (WGS) entry which is preliminary data.</text>
</comment>
<dbReference type="Pfam" id="PF00528">
    <property type="entry name" value="BPD_transp_1"/>
    <property type="match status" value="1"/>
</dbReference>
<dbReference type="AlphaFoldDB" id="A0A087CTI0"/>
<evidence type="ECO:0000256" key="5">
    <source>
        <dbReference type="ARBA" id="ARBA00022989"/>
    </source>
</evidence>
<proteinExistence type="inferred from homology"/>
<keyword evidence="2 7" id="KW-0813">Transport</keyword>
<keyword evidence="5 7" id="KW-1133">Transmembrane helix</keyword>
<evidence type="ECO:0000256" key="1">
    <source>
        <dbReference type="ARBA" id="ARBA00004651"/>
    </source>
</evidence>
<dbReference type="PANTHER" id="PTHR30193">
    <property type="entry name" value="ABC TRANSPORTER PERMEASE PROTEIN"/>
    <property type="match status" value="1"/>
</dbReference>
<dbReference type="CDD" id="cd06261">
    <property type="entry name" value="TM_PBP2"/>
    <property type="match status" value="1"/>
</dbReference>
<name>A0A087CTI0_9BIFI</name>
<reference evidence="10 11" key="1">
    <citation type="submission" date="2014-03" db="EMBL/GenBank/DDBJ databases">
        <title>Genomics of Bifidobacteria.</title>
        <authorList>
            <person name="Ventura M."/>
            <person name="Milani C."/>
            <person name="Lugli G.A."/>
        </authorList>
    </citation>
    <scope>NUCLEOTIDE SEQUENCE [LARGE SCALE GENOMIC DNA]</scope>
    <source>
        <strain evidence="10 11">DSM 23975</strain>
    </source>
</reference>
<feature type="transmembrane region" description="Helical" evidence="7">
    <location>
        <begin position="238"/>
        <end position="256"/>
    </location>
</feature>
<feature type="region of interest" description="Disordered" evidence="8">
    <location>
        <begin position="1"/>
        <end position="27"/>
    </location>
</feature>
<dbReference type="PANTHER" id="PTHR30193:SF37">
    <property type="entry name" value="INNER MEMBRANE ABC TRANSPORTER PERMEASE PROTEIN YCJO"/>
    <property type="match status" value="1"/>
</dbReference>
<dbReference type="InterPro" id="IPR000515">
    <property type="entry name" value="MetI-like"/>
</dbReference>
<dbReference type="Proteomes" id="UP000028984">
    <property type="component" value="Unassembled WGS sequence"/>
</dbReference>
<dbReference type="STRING" id="1437610.BREU_1643"/>
<dbReference type="InterPro" id="IPR051393">
    <property type="entry name" value="ABC_transporter_permease"/>
</dbReference>
<evidence type="ECO:0000256" key="6">
    <source>
        <dbReference type="ARBA" id="ARBA00023136"/>
    </source>
</evidence>
<evidence type="ECO:0000256" key="2">
    <source>
        <dbReference type="ARBA" id="ARBA00022448"/>
    </source>
</evidence>
<protein>
    <submittedName>
        <fullName evidence="10">Binding-protein-dependent transport protein</fullName>
    </submittedName>
</protein>
<comment type="similarity">
    <text evidence="7">Belongs to the binding-protein-dependent transport system permease family.</text>
</comment>
<comment type="subcellular location">
    <subcellularLocation>
        <location evidence="1 7">Cell membrane</location>
        <topology evidence="1 7">Multi-pass membrane protein</topology>
    </subcellularLocation>
</comment>
<evidence type="ECO:0000256" key="3">
    <source>
        <dbReference type="ARBA" id="ARBA00022475"/>
    </source>
</evidence>
<feature type="transmembrane region" description="Helical" evidence="7">
    <location>
        <begin position="37"/>
        <end position="63"/>
    </location>
</feature>
<feature type="domain" description="ABC transmembrane type-1" evidence="9">
    <location>
        <begin position="92"/>
        <end position="302"/>
    </location>
</feature>
<dbReference type="EMBL" id="JGZK01000004">
    <property type="protein sequence ID" value="KFI86580.1"/>
    <property type="molecule type" value="Genomic_DNA"/>
</dbReference>
<evidence type="ECO:0000259" key="9">
    <source>
        <dbReference type="PROSITE" id="PS50928"/>
    </source>
</evidence>
<keyword evidence="6 7" id="KW-0472">Membrane</keyword>
<organism evidence="10 11">
    <name type="scientific">Bifidobacterium reuteri DSM 23975</name>
    <dbReference type="NCBI Taxonomy" id="1437610"/>
    <lineage>
        <taxon>Bacteria</taxon>
        <taxon>Bacillati</taxon>
        <taxon>Actinomycetota</taxon>
        <taxon>Actinomycetes</taxon>
        <taxon>Bifidobacteriales</taxon>
        <taxon>Bifidobacteriaceae</taxon>
        <taxon>Bifidobacterium</taxon>
    </lineage>
</organism>
<feature type="transmembrane region" description="Helical" evidence="7">
    <location>
        <begin position="129"/>
        <end position="149"/>
    </location>
</feature>
<dbReference type="Gene3D" id="1.10.3720.10">
    <property type="entry name" value="MetI-like"/>
    <property type="match status" value="1"/>
</dbReference>
<keyword evidence="4 7" id="KW-0812">Transmembrane</keyword>
<evidence type="ECO:0000313" key="10">
    <source>
        <dbReference type="EMBL" id="KFI86580.1"/>
    </source>
</evidence>
<feature type="transmembrane region" description="Helical" evidence="7">
    <location>
        <begin position="169"/>
        <end position="188"/>
    </location>
</feature>
<evidence type="ECO:0000256" key="8">
    <source>
        <dbReference type="SAM" id="MobiDB-lite"/>
    </source>
</evidence>
<dbReference type="PROSITE" id="PS50928">
    <property type="entry name" value="ABC_TM1"/>
    <property type="match status" value="1"/>
</dbReference>
<dbReference type="GO" id="GO:0055085">
    <property type="term" value="P:transmembrane transport"/>
    <property type="evidence" value="ECO:0007669"/>
    <property type="project" value="InterPro"/>
</dbReference>
<gene>
    <name evidence="10" type="ORF">BREU_1643</name>
</gene>
<dbReference type="SUPFAM" id="SSF161098">
    <property type="entry name" value="MetI-like"/>
    <property type="match status" value="1"/>
</dbReference>
<keyword evidence="3" id="KW-1003">Cell membrane</keyword>